<comment type="caution">
    <text evidence="3">The sequence shown here is derived from an EMBL/GenBank/DDBJ whole genome shotgun (WGS) entry which is preliminary data.</text>
</comment>
<reference evidence="3 4" key="1">
    <citation type="submission" date="2019-11" db="EMBL/GenBank/DDBJ databases">
        <authorList>
            <person name="Criscuolo A."/>
        </authorList>
    </citation>
    <scope>NUCLEOTIDE SEQUENCE [LARGE SCALE GENOMIC DNA]</scope>
    <source>
        <strain evidence="3">CIP111667</strain>
    </source>
</reference>
<feature type="transmembrane region" description="Helical" evidence="2">
    <location>
        <begin position="169"/>
        <end position="191"/>
    </location>
</feature>
<dbReference type="RefSeq" id="WP_156742258.1">
    <property type="nucleotide sequence ID" value="NZ_CACRYJ010000053.1"/>
</dbReference>
<feature type="transmembrane region" description="Helical" evidence="2">
    <location>
        <begin position="125"/>
        <end position="149"/>
    </location>
</feature>
<feature type="compositionally biased region" description="Polar residues" evidence="1">
    <location>
        <begin position="1"/>
        <end position="11"/>
    </location>
</feature>
<keyword evidence="4" id="KW-1185">Reference proteome</keyword>
<name>A0A7M4DN72_9MICO</name>
<evidence type="ECO:0000256" key="2">
    <source>
        <dbReference type="SAM" id="Phobius"/>
    </source>
</evidence>
<keyword evidence="2" id="KW-0812">Transmembrane</keyword>
<evidence type="ECO:0000313" key="3">
    <source>
        <dbReference type="EMBL" id="VZO38882.1"/>
    </source>
</evidence>
<evidence type="ECO:0000256" key="1">
    <source>
        <dbReference type="SAM" id="MobiDB-lite"/>
    </source>
</evidence>
<evidence type="ECO:0000313" key="4">
    <source>
        <dbReference type="Proteomes" id="UP000419743"/>
    </source>
</evidence>
<sequence>MSSTHTTTTPNRLLGPPSERGRAHRWGSAIAFEWTKLTGVRSTLWLVVTGTLLTLGGTLLIGASARASGENGFETAAPAPLFAVQTISFTQVAVLLVAVFAFTAEYSSGSIRTTLLSVPGRGRVLIAKSVVLAAMSVVIGSALVLLGTLTAAAAAAEYGTFTGPQLGHAVLGTAASLALTSVFVLGIAAALRSTAGTILTMFVVLYALSSVLPIFGQDWLTDLVKYLPGTAAGVLVTNAADPYGWATALAVLAGWAGAGLGVGYLALRYRDI</sequence>
<keyword evidence="2" id="KW-1133">Transmembrane helix</keyword>
<dbReference type="Proteomes" id="UP000419743">
    <property type="component" value="Unassembled WGS sequence"/>
</dbReference>
<feature type="region of interest" description="Disordered" evidence="1">
    <location>
        <begin position="1"/>
        <end position="22"/>
    </location>
</feature>
<dbReference type="AlphaFoldDB" id="A0A7M4DN72"/>
<feature type="transmembrane region" description="Helical" evidence="2">
    <location>
        <begin position="44"/>
        <end position="62"/>
    </location>
</feature>
<feature type="transmembrane region" description="Helical" evidence="2">
    <location>
        <begin position="243"/>
        <end position="267"/>
    </location>
</feature>
<gene>
    <name evidence="3" type="ORF">HALOF300_03600</name>
</gene>
<organism evidence="3 4">
    <name type="scientific">Occultella aeris</name>
    <dbReference type="NCBI Taxonomy" id="2761496"/>
    <lineage>
        <taxon>Bacteria</taxon>
        <taxon>Bacillati</taxon>
        <taxon>Actinomycetota</taxon>
        <taxon>Actinomycetes</taxon>
        <taxon>Micrococcales</taxon>
        <taxon>Ruaniaceae</taxon>
        <taxon>Occultella</taxon>
    </lineage>
</organism>
<dbReference type="EMBL" id="CACRYJ010000053">
    <property type="protein sequence ID" value="VZO38882.1"/>
    <property type="molecule type" value="Genomic_DNA"/>
</dbReference>
<feature type="transmembrane region" description="Helical" evidence="2">
    <location>
        <begin position="82"/>
        <end position="104"/>
    </location>
</feature>
<accession>A0A7M4DN72</accession>
<proteinExistence type="predicted"/>
<protein>
    <submittedName>
        <fullName evidence="3">ABC-2 family transporter protein</fullName>
    </submittedName>
</protein>
<feature type="transmembrane region" description="Helical" evidence="2">
    <location>
        <begin position="198"/>
        <end position="216"/>
    </location>
</feature>
<keyword evidence="2" id="KW-0472">Membrane</keyword>